<feature type="transmembrane region" description="Helical" evidence="1">
    <location>
        <begin position="50"/>
        <end position="68"/>
    </location>
</feature>
<dbReference type="EMBL" id="JBGFSN010000004">
    <property type="protein sequence ID" value="MFH8134452.1"/>
    <property type="molecule type" value="Genomic_DNA"/>
</dbReference>
<gene>
    <name evidence="2" type="ORF">ABU178_09765</name>
</gene>
<dbReference type="Proteomes" id="UP001611251">
    <property type="component" value="Unassembled WGS sequence"/>
</dbReference>
<organism evidence="2 3">
    <name type="scientific">Pantoea osteomyelitidis</name>
    <dbReference type="NCBI Taxonomy" id="3230026"/>
    <lineage>
        <taxon>Bacteria</taxon>
        <taxon>Pseudomonadati</taxon>
        <taxon>Pseudomonadota</taxon>
        <taxon>Gammaproteobacteria</taxon>
        <taxon>Enterobacterales</taxon>
        <taxon>Erwiniaceae</taxon>
        <taxon>Pantoea</taxon>
    </lineage>
</organism>
<keyword evidence="1" id="KW-0812">Transmembrane</keyword>
<feature type="transmembrane region" description="Helical" evidence="1">
    <location>
        <begin position="75"/>
        <end position="94"/>
    </location>
</feature>
<evidence type="ECO:0000313" key="2">
    <source>
        <dbReference type="EMBL" id="MFH8134452.1"/>
    </source>
</evidence>
<dbReference type="RefSeq" id="WP_397214264.1">
    <property type="nucleotide sequence ID" value="NZ_JBGFSN010000004.1"/>
</dbReference>
<protein>
    <recommendedName>
        <fullName evidence="4">DUF4149 domain-containing protein</fullName>
    </recommendedName>
</protein>
<evidence type="ECO:0000313" key="3">
    <source>
        <dbReference type="Proteomes" id="UP001611251"/>
    </source>
</evidence>
<reference evidence="2 3" key="1">
    <citation type="submission" date="2024-08" db="EMBL/GenBank/DDBJ databases">
        <title>Pantoea ronii - a newly identified human opportunistic pathogen.</title>
        <authorList>
            <person name="Keidar-Friedman D."/>
            <person name="Sorek N."/>
            <person name="Leshin-Carmel D."/>
            <person name="Tsur A."/>
            <person name="Amsalem M."/>
            <person name="Tolkach D."/>
            <person name="Brosh-Nissimov T."/>
        </authorList>
    </citation>
    <scope>NUCLEOTIDE SEQUENCE [LARGE SCALE GENOMIC DNA]</scope>
    <source>
        <strain evidence="2 3">AA23256</strain>
    </source>
</reference>
<evidence type="ECO:0000256" key="1">
    <source>
        <dbReference type="SAM" id="Phobius"/>
    </source>
</evidence>
<accession>A0ABW7PW41</accession>
<comment type="caution">
    <text evidence="2">The sequence shown here is derived from an EMBL/GenBank/DDBJ whole genome shotgun (WGS) entry which is preliminary data.</text>
</comment>
<keyword evidence="1" id="KW-0472">Membrane</keyword>
<proteinExistence type="predicted"/>
<keyword evidence="3" id="KW-1185">Reference proteome</keyword>
<keyword evidence="1" id="KW-1133">Transmembrane helix</keyword>
<sequence>METLPVLRRAALWAFIAFLLIHNDLAWSWGALITGLLGPAGYSSGWLNDLMMRLLPFIALAAGWTVWLRRQAKPLLLTSQMVMILLSLLGWFLLNLTLQYLSVRLALLRSHDSIWPGDVNALLHQTWAGYFRATAWKHALVLIACTSALLRDVRTADRTRDADGE</sequence>
<name>A0ABW7PW41_9GAMM</name>
<evidence type="ECO:0008006" key="4">
    <source>
        <dbReference type="Google" id="ProtNLM"/>
    </source>
</evidence>
<feature type="transmembrane region" description="Helical" evidence="1">
    <location>
        <begin position="130"/>
        <end position="150"/>
    </location>
</feature>